<evidence type="ECO:0000256" key="1">
    <source>
        <dbReference type="SAM" id="Phobius"/>
    </source>
</evidence>
<feature type="transmembrane region" description="Helical" evidence="1">
    <location>
        <begin position="209"/>
        <end position="228"/>
    </location>
</feature>
<name>A0A4Y7RY67_9FIRM</name>
<dbReference type="Proteomes" id="UP000297597">
    <property type="component" value="Unassembled WGS sequence"/>
</dbReference>
<keyword evidence="1" id="KW-1133">Transmembrane helix</keyword>
<feature type="transmembrane region" description="Helical" evidence="1">
    <location>
        <begin position="56"/>
        <end position="78"/>
    </location>
</feature>
<feature type="transmembrane region" description="Helical" evidence="1">
    <location>
        <begin position="32"/>
        <end position="50"/>
    </location>
</feature>
<keyword evidence="3" id="KW-1185">Reference proteome</keyword>
<dbReference type="Pfam" id="PF04474">
    <property type="entry name" value="DUF554"/>
    <property type="match status" value="1"/>
</dbReference>
<feature type="transmembrane region" description="Helical" evidence="1">
    <location>
        <begin position="99"/>
        <end position="118"/>
    </location>
</feature>
<accession>A0A4Y7RY67</accession>
<gene>
    <name evidence="2" type="primary">ydfK</name>
    <name evidence="2" type="ORF">Pmgp_00103</name>
</gene>
<proteinExistence type="predicted"/>
<feature type="transmembrane region" description="Helical" evidence="1">
    <location>
        <begin position="6"/>
        <end position="25"/>
    </location>
</feature>
<protein>
    <submittedName>
        <fullName evidence="2">Putative membrane protein YdfK</fullName>
    </submittedName>
</protein>
<dbReference type="EMBL" id="QFFZ01000001">
    <property type="protein sequence ID" value="TEB13700.1"/>
    <property type="molecule type" value="Genomic_DNA"/>
</dbReference>
<keyword evidence="1" id="KW-0812">Transmembrane</keyword>
<organism evidence="2 3">
    <name type="scientific">Pelotomaculum propionicicum</name>
    <dbReference type="NCBI Taxonomy" id="258475"/>
    <lineage>
        <taxon>Bacteria</taxon>
        <taxon>Bacillati</taxon>
        <taxon>Bacillota</taxon>
        <taxon>Clostridia</taxon>
        <taxon>Eubacteriales</taxon>
        <taxon>Desulfotomaculaceae</taxon>
        <taxon>Pelotomaculum</taxon>
    </lineage>
</organism>
<dbReference type="PANTHER" id="PTHR36111">
    <property type="entry name" value="INNER MEMBRANE PROTEIN-RELATED"/>
    <property type="match status" value="1"/>
</dbReference>
<comment type="caution">
    <text evidence="2">The sequence shown here is derived from an EMBL/GenBank/DDBJ whole genome shotgun (WGS) entry which is preliminary data.</text>
</comment>
<dbReference type="RefSeq" id="WP_134212013.1">
    <property type="nucleotide sequence ID" value="NZ_QFFZ01000001.1"/>
</dbReference>
<sequence length="230" mass="23649">MVGTLVNAAAIVLGTLTGMFFKKGIPERVRRAILQGIGLAVLLIGLQMSLQTQQVLVVVLSLALGALTGELLNIEGGLNRLGRWLESKMGGAQGDFGKAFVTTSLIYCVGAMAIMGSIEDGLNNNPGILLTKAALDGISAIVFASTMGPGVAFSALPVLVYQGSITLLAAHIKGVLSAAAVAEMSATGGLLIVAIGINILNIMEIKVGNLLPAIFFAIPLACWLPKIIPS</sequence>
<reference evidence="2 3" key="1">
    <citation type="journal article" date="2018" name="Environ. Microbiol.">
        <title>Novel energy conservation strategies and behaviour of Pelotomaculum schinkii driving syntrophic propionate catabolism.</title>
        <authorList>
            <person name="Hidalgo-Ahumada C.A.P."/>
            <person name="Nobu M.K."/>
            <person name="Narihiro T."/>
            <person name="Tamaki H."/>
            <person name="Liu W.T."/>
            <person name="Kamagata Y."/>
            <person name="Stams A.J.M."/>
            <person name="Imachi H."/>
            <person name="Sousa D.Z."/>
        </authorList>
    </citation>
    <scope>NUCLEOTIDE SEQUENCE [LARGE SCALE GENOMIC DNA]</scope>
    <source>
        <strain evidence="2 3">MGP</strain>
    </source>
</reference>
<dbReference type="OrthoDB" id="9797976at2"/>
<dbReference type="PANTHER" id="PTHR36111:SF2">
    <property type="entry name" value="INNER MEMBRANE PROTEIN"/>
    <property type="match status" value="1"/>
</dbReference>
<dbReference type="AlphaFoldDB" id="A0A4Y7RY67"/>
<evidence type="ECO:0000313" key="2">
    <source>
        <dbReference type="EMBL" id="TEB13700.1"/>
    </source>
</evidence>
<feature type="transmembrane region" description="Helical" evidence="1">
    <location>
        <begin position="174"/>
        <end position="197"/>
    </location>
</feature>
<feature type="transmembrane region" description="Helical" evidence="1">
    <location>
        <begin position="138"/>
        <end position="162"/>
    </location>
</feature>
<dbReference type="InterPro" id="IPR007563">
    <property type="entry name" value="DUF554"/>
</dbReference>
<evidence type="ECO:0000313" key="3">
    <source>
        <dbReference type="Proteomes" id="UP000297597"/>
    </source>
</evidence>
<keyword evidence="1" id="KW-0472">Membrane</keyword>